<dbReference type="HOGENOM" id="CLU_1936736_0_0_0"/>
<keyword evidence="1" id="KW-1133">Transmembrane helix</keyword>
<accession>Q01RJ0</accession>
<keyword evidence="1" id="KW-0472">Membrane</keyword>
<dbReference type="KEGG" id="sus:Acid_6813"/>
<protein>
    <submittedName>
        <fullName evidence="2">Uncharacterized protein</fullName>
    </submittedName>
</protein>
<reference evidence="2" key="1">
    <citation type="submission" date="2006-10" db="EMBL/GenBank/DDBJ databases">
        <title>Complete sequence of Solibacter usitatus Ellin6076.</title>
        <authorList>
            <consortium name="US DOE Joint Genome Institute"/>
            <person name="Copeland A."/>
            <person name="Lucas S."/>
            <person name="Lapidus A."/>
            <person name="Barry K."/>
            <person name="Detter J.C."/>
            <person name="Glavina del Rio T."/>
            <person name="Hammon N."/>
            <person name="Israni S."/>
            <person name="Dalin E."/>
            <person name="Tice H."/>
            <person name="Pitluck S."/>
            <person name="Thompson L.S."/>
            <person name="Brettin T."/>
            <person name="Bruce D."/>
            <person name="Han C."/>
            <person name="Tapia R."/>
            <person name="Gilna P."/>
            <person name="Schmutz J."/>
            <person name="Larimer F."/>
            <person name="Land M."/>
            <person name="Hauser L."/>
            <person name="Kyrpides N."/>
            <person name="Mikhailova N."/>
            <person name="Janssen P.H."/>
            <person name="Kuske C.R."/>
            <person name="Richardson P."/>
        </authorList>
    </citation>
    <scope>NUCLEOTIDE SEQUENCE</scope>
    <source>
        <strain evidence="2">Ellin6076</strain>
    </source>
</reference>
<proteinExistence type="predicted"/>
<keyword evidence="1" id="KW-0812">Transmembrane</keyword>
<evidence type="ECO:0000313" key="2">
    <source>
        <dbReference type="EMBL" id="ABJ87730.1"/>
    </source>
</evidence>
<dbReference type="AlphaFoldDB" id="Q01RJ0"/>
<sequence>MSGGPSQRPINYAIIASIRGLAFLAGTVLFCFKVRKRREEVGTPFSKLLPLLLHLQKTRRPLFGLPISHGLRTKLLPALQGMRKVLSSKWLFHLLAFACIASPYSCYARRLNQTRAGAGEVLQPCRWSAD</sequence>
<gene>
    <name evidence="2" type="ordered locus">Acid_6813</name>
</gene>
<dbReference type="InParanoid" id="Q01RJ0"/>
<feature type="transmembrane region" description="Helical" evidence="1">
    <location>
        <begin position="12"/>
        <end position="32"/>
    </location>
</feature>
<evidence type="ECO:0000256" key="1">
    <source>
        <dbReference type="SAM" id="Phobius"/>
    </source>
</evidence>
<organism evidence="2">
    <name type="scientific">Solibacter usitatus (strain Ellin6076)</name>
    <dbReference type="NCBI Taxonomy" id="234267"/>
    <lineage>
        <taxon>Bacteria</taxon>
        <taxon>Pseudomonadati</taxon>
        <taxon>Acidobacteriota</taxon>
        <taxon>Terriglobia</taxon>
        <taxon>Bryobacterales</taxon>
        <taxon>Solibacteraceae</taxon>
        <taxon>Candidatus Solibacter</taxon>
    </lineage>
</organism>
<dbReference type="EMBL" id="CP000473">
    <property type="protein sequence ID" value="ABJ87730.1"/>
    <property type="molecule type" value="Genomic_DNA"/>
</dbReference>
<name>Q01RJ0_SOLUE</name>